<evidence type="ECO:0000256" key="12">
    <source>
        <dbReference type="SAM" id="SignalP"/>
    </source>
</evidence>
<dbReference type="InterPro" id="IPR003598">
    <property type="entry name" value="Ig_sub2"/>
</dbReference>
<dbReference type="SMART" id="SM00409">
    <property type="entry name" value="IG"/>
    <property type="match status" value="4"/>
</dbReference>
<keyword evidence="3 11" id="KW-0812">Transmembrane</keyword>
<organism evidence="14 15">
    <name type="scientific">Oreochromis aureus</name>
    <name type="common">Israeli tilapia</name>
    <name type="synonym">Chromis aureus</name>
    <dbReference type="NCBI Taxonomy" id="47969"/>
    <lineage>
        <taxon>Eukaryota</taxon>
        <taxon>Metazoa</taxon>
        <taxon>Chordata</taxon>
        <taxon>Craniata</taxon>
        <taxon>Vertebrata</taxon>
        <taxon>Euteleostomi</taxon>
        <taxon>Actinopterygii</taxon>
        <taxon>Neopterygii</taxon>
        <taxon>Teleostei</taxon>
        <taxon>Neoteleostei</taxon>
        <taxon>Acanthomorphata</taxon>
        <taxon>Ovalentaria</taxon>
        <taxon>Cichlomorphae</taxon>
        <taxon>Cichliformes</taxon>
        <taxon>Cichlidae</taxon>
        <taxon>African cichlids</taxon>
        <taxon>Pseudocrenilabrinae</taxon>
        <taxon>Oreochromini</taxon>
        <taxon>Oreochromis</taxon>
    </lineage>
</organism>
<evidence type="ECO:0000256" key="8">
    <source>
        <dbReference type="ARBA" id="ARBA00023170"/>
    </source>
</evidence>
<dbReference type="KEGG" id="oau:120437733"/>
<keyword evidence="6 11" id="KW-0472">Membrane</keyword>
<dbReference type="Gene3D" id="2.60.40.10">
    <property type="entry name" value="Immunoglobulins"/>
    <property type="match status" value="4"/>
</dbReference>
<feature type="domain" description="Ig-like" evidence="13">
    <location>
        <begin position="129"/>
        <end position="219"/>
    </location>
</feature>
<evidence type="ECO:0000256" key="3">
    <source>
        <dbReference type="ARBA" id="ARBA00022692"/>
    </source>
</evidence>
<dbReference type="FunFam" id="2.60.40.10:FF:000142">
    <property type="entry name" value="V-set domain-containing T-cell activation inhibitor 1"/>
    <property type="match status" value="1"/>
</dbReference>
<evidence type="ECO:0000256" key="9">
    <source>
        <dbReference type="ARBA" id="ARBA00023180"/>
    </source>
</evidence>
<feature type="domain" description="Ig-like" evidence="13">
    <location>
        <begin position="349"/>
        <end position="448"/>
    </location>
</feature>
<keyword evidence="5 11" id="KW-1133">Transmembrane helix</keyword>
<evidence type="ECO:0000256" key="4">
    <source>
        <dbReference type="ARBA" id="ARBA00022729"/>
    </source>
</evidence>
<dbReference type="InterPro" id="IPR036179">
    <property type="entry name" value="Ig-like_dom_sf"/>
</dbReference>
<evidence type="ECO:0000256" key="5">
    <source>
        <dbReference type="ARBA" id="ARBA00022989"/>
    </source>
</evidence>
<dbReference type="GO" id="GO:0006955">
    <property type="term" value="P:immune response"/>
    <property type="evidence" value="ECO:0007669"/>
    <property type="project" value="TreeGrafter"/>
</dbReference>
<keyword evidence="10" id="KW-0393">Immunoglobulin domain</keyword>
<dbReference type="GO" id="GO:0031295">
    <property type="term" value="P:T cell costimulation"/>
    <property type="evidence" value="ECO:0007669"/>
    <property type="project" value="TreeGrafter"/>
</dbReference>
<keyword evidence="8" id="KW-0675">Receptor</keyword>
<evidence type="ECO:0000313" key="14">
    <source>
        <dbReference type="Ensembl" id="ENSOABP00000064197.1"/>
    </source>
</evidence>
<comment type="subcellular location">
    <subcellularLocation>
        <location evidence="1">Cell membrane</location>
        <topology evidence="1">Single-pass type I membrane protein</topology>
    </subcellularLocation>
</comment>
<sequence>MSAVTASLCSTLMFVVFVSAGQKNITADTGDNVILPCRLTNKITAVEWSRADLGDEIVFLYQDGQFVPQKQHPSFKNRVALRDRQMKDGDVSLILKDVTTADSGTYKCRVKIAETNSWKYITINLSVSPVIKTIPVKSGQNVILPCRAPKNNQRVKWSRADLKTANVFLYQDGHFVPDHQHPSFKNRVLLRDGQMKDGDVSLILKNVTINDAGTYECRVFMEERRTWKLLVIIKLRVDPPGQKNITAESGQDVTLTCRVTNKITAVEWSRADLGDENVFLYQDGQFVPQKQHPSFKNRVALRDRQMKDGDASLILKDVTTADSGTYKCRVKIAETNSWKYITINLSVSPVITSIPVKSGQNITLPCRAPNNNKHVMWSRADLKTKNVFLYRDGHFVPDNQHPSFKNRVDLRDRQMKDGDVSLILKNVTFNDAGTYVCHVLMEETRSVKSISIIKLIVDPGRSGGQGGSVGLIIGLIVAAVVVSCCCYFCCRRKTSEDSQQLPSQI</sequence>
<reference evidence="15" key="1">
    <citation type="submission" date="2020-03" db="EMBL/GenBank/DDBJ databases">
        <title>Evolution of repeat sequences and sex chromosomes of tilapia species revealed by chromosome-level genomes.</title>
        <authorList>
            <person name="Xu L."/>
            <person name="Tao W."/>
            <person name="Wang D."/>
            <person name="Zhou Q."/>
        </authorList>
    </citation>
    <scope>NUCLEOTIDE SEQUENCE [LARGE SCALE GENOMIC DNA]</scope>
    <source>
        <strain evidence="15">Israel</strain>
    </source>
</reference>
<keyword evidence="15" id="KW-1185">Reference proteome</keyword>
<name>A0AAZ1X908_OREAU</name>
<dbReference type="GO" id="GO:0007166">
    <property type="term" value="P:cell surface receptor signaling pathway"/>
    <property type="evidence" value="ECO:0007669"/>
    <property type="project" value="TreeGrafter"/>
</dbReference>
<keyword evidence="9" id="KW-0325">Glycoprotein</keyword>
<dbReference type="GO" id="GO:0042130">
    <property type="term" value="P:negative regulation of T cell proliferation"/>
    <property type="evidence" value="ECO:0007669"/>
    <property type="project" value="TreeGrafter"/>
</dbReference>
<dbReference type="SMART" id="SM00408">
    <property type="entry name" value="IGc2"/>
    <property type="match status" value="4"/>
</dbReference>
<dbReference type="Proteomes" id="UP000472276">
    <property type="component" value="Unassembled WGS sequence"/>
</dbReference>
<evidence type="ECO:0000256" key="7">
    <source>
        <dbReference type="ARBA" id="ARBA00023157"/>
    </source>
</evidence>
<evidence type="ECO:0000259" key="13">
    <source>
        <dbReference type="PROSITE" id="PS50835"/>
    </source>
</evidence>
<dbReference type="GO" id="GO:0042102">
    <property type="term" value="P:positive regulation of T cell proliferation"/>
    <property type="evidence" value="ECO:0007669"/>
    <property type="project" value="TreeGrafter"/>
</dbReference>
<feature type="signal peptide" evidence="12">
    <location>
        <begin position="1"/>
        <end position="20"/>
    </location>
</feature>
<feature type="domain" description="Ig-like" evidence="13">
    <location>
        <begin position="10"/>
        <end position="124"/>
    </location>
</feature>
<accession>A0AAZ1X908</accession>
<evidence type="ECO:0000256" key="11">
    <source>
        <dbReference type="SAM" id="Phobius"/>
    </source>
</evidence>
<evidence type="ECO:0000256" key="2">
    <source>
        <dbReference type="ARBA" id="ARBA00022475"/>
    </source>
</evidence>
<dbReference type="InterPro" id="IPR013783">
    <property type="entry name" value="Ig-like_fold"/>
</dbReference>
<dbReference type="PANTHER" id="PTHR25466:SF9">
    <property type="entry name" value="FIBRONECTIN TYPE-III DOMAIN-CONTAINING PROTEIN"/>
    <property type="match status" value="1"/>
</dbReference>
<protein>
    <recommendedName>
        <fullName evidence="13">Ig-like domain-containing protein</fullName>
    </recommendedName>
</protein>
<dbReference type="GO" id="GO:0071222">
    <property type="term" value="P:cellular response to lipopolysaccharide"/>
    <property type="evidence" value="ECO:0007669"/>
    <property type="project" value="TreeGrafter"/>
</dbReference>
<dbReference type="SMART" id="SM00406">
    <property type="entry name" value="IGv"/>
    <property type="match status" value="4"/>
</dbReference>
<evidence type="ECO:0000256" key="10">
    <source>
        <dbReference type="ARBA" id="ARBA00023319"/>
    </source>
</evidence>
<evidence type="ECO:0000313" key="15">
    <source>
        <dbReference type="Proteomes" id="UP000472276"/>
    </source>
</evidence>
<dbReference type="GO" id="GO:0009897">
    <property type="term" value="C:external side of plasma membrane"/>
    <property type="evidence" value="ECO:0007669"/>
    <property type="project" value="TreeGrafter"/>
</dbReference>
<proteinExistence type="predicted"/>
<reference evidence="14" key="3">
    <citation type="submission" date="2025-09" db="UniProtKB">
        <authorList>
            <consortium name="Ensembl"/>
        </authorList>
    </citation>
    <scope>IDENTIFICATION</scope>
</reference>
<dbReference type="InterPro" id="IPR003599">
    <property type="entry name" value="Ig_sub"/>
</dbReference>
<dbReference type="InterPro" id="IPR051713">
    <property type="entry name" value="T-cell_Activation_Regulation"/>
</dbReference>
<evidence type="ECO:0000256" key="1">
    <source>
        <dbReference type="ARBA" id="ARBA00004251"/>
    </source>
</evidence>
<feature type="chain" id="PRO_5044308327" description="Ig-like domain-containing protein" evidence="12">
    <location>
        <begin position="21"/>
        <end position="505"/>
    </location>
</feature>
<dbReference type="InterPro" id="IPR007110">
    <property type="entry name" value="Ig-like_dom"/>
</dbReference>
<dbReference type="AlphaFoldDB" id="A0AAZ1X908"/>
<dbReference type="PROSITE" id="PS50835">
    <property type="entry name" value="IG_LIKE"/>
    <property type="match status" value="4"/>
</dbReference>
<dbReference type="PANTHER" id="PTHR25466">
    <property type="entry name" value="T-LYMPHOCYTE ACTIVATION ANTIGEN"/>
    <property type="match status" value="1"/>
</dbReference>
<dbReference type="SUPFAM" id="SSF48726">
    <property type="entry name" value="Immunoglobulin"/>
    <property type="match status" value="4"/>
</dbReference>
<dbReference type="Ensembl" id="ENSOABT00000065792.1">
    <property type="protein sequence ID" value="ENSOABP00000064197.1"/>
    <property type="gene ID" value="ENSOABG00000026545.1"/>
</dbReference>
<keyword evidence="4 12" id="KW-0732">Signal</keyword>
<dbReference type="Pfam" id="PF07686">
    <property type="entry name" value="V-set"/>
    <property type="match status" value="4"/>
</dbReference>
<reference evidence="14" key="2">
    <citation type="submission" date="2025-08" db="UniProtKB">
        <authorList>
            <consortium name="Ensembl"/>
        </authorList>
    </citation>
    <scope>IDENTIFICATION</scope>
</reference>
<evidence type="ECO:0000256" key="6">
    <source>
        <dbReference type="ARBA" id="ARBA00023136"/>
    </source>
</evidence>
<keyword evidence="7" id="KW-1015">Disulfide bond</keyword>
<dbReference type="RefSeq" id="XP_039464214.1">
    <property type="nucleotide sequence ID" value="XM_039608280.1"/>
</dbReference>
<keyword evidence="2" id="KW-1003">Cell membrane</keyword>
<dbReference type="GeneID" id="120437733"/>
<feature type="domain" description="Ig-like" evidence="13">
    <location>
        <begin position="240"/>
        <end position="344"/>
    </location>
</feature>
<gene>
    <name evidence="14" type="primary">LOC120437733</name>
</gene>
<dbReference type="InterPro" id="IPR013106">
    <property type="entry name" value="Ig_V-set"/>
</dbReference>
<feature type="transmembrane region" description="Helical" evidence="11">
    <location>
        <begin position="469"/>
        <end position="490"/>
    </location>
</feature>